<keyword evidence="1" id="KW-0175">Coiled coil</keyword>
<gene>
    <name evidence="2" type="ORF">F1599_16155</name>
</gene>
<dbReference type="RefSeq" id="WP_150083751.1">
    <property type="nucleotide sequence ID" value="NZ_VWRN01000045.1"/>
</dbReference>
<proteinExistence type="predicted"/>
<evidence type="ECO:0000313" key="3">
    <source>
        <dbReference type="Proteomes" id="UP000324324"/>
    </source>
</evidence>
<evidence type="ECO:0000256" key="1">
    <source>
        <dbReference type="SAM" id="Coils"/>
    </source>
</evidence>
<organism evidence="2 3">
    <name type="scientific">Cupriavidus cauae</name>
    <dbReference type="NCBI Taxonomy" id="2608999"/>
    <lineage>
        <taxon>Bacteria</taxon>
        <taxon>Pseudomonadati</taxon>
        <taxon>Pseudomonadota</taxon>
        <taxon>Betaproteobacteria</taxon>
        <taxon>Burkholderiales</taxon>
        <taxon>Burkholderiaceae</taxon>
        <taxon>Cupriavidus</taxon>
    </lineage>
</organism>
<feature type="coiled-coil region" evidence="1">
    <location>
        <begin position="85"/>
        <end position="130"/>
    </location>
</feature>
<sequence>MARLTTAQMLDQLRTIKTCREGVLRHRARRIEADMRECRQQSDTHKAEQADLRAQWRAANQTEHAVDPRDFHKLKRQFAEFYQREQQLQAALRKLAEQIADCRAQAAQTARALKENLRGQEKLAALMEEQR</sequence>
<name>A0A5M8AEN1_9BURK</name>
<dbReference type="AlphaFoldDB" id="A0A5M8AEN1"/>
<accession>A0A5M8AEN1</accession>
<evidence type="ECO:0008006" key="4">
    <source>
        <dbReference type="Google" id="ProtNLM"/>
    </source>
</evidence>
<reference evidence="2 3" key="1">
    <citation type="submission" date="2019-09" db="EMBL/GenBank/DDBJ databases">
        <title>Isolation of a novel species in the genus Cupriavidus from patients with sepsis using whole genome sequencing.</title>
        <authorList>
            <person name="Kweon O.J."/>
            <person name="Lee M.-K."/>
        </authorList>
    </citation>
    <scope>NUCLEOTIDE SEQUENCE [LARGE SCALE GENOMIC DNA]</scope>
    <source>
        <strain evidence="2 3">MKL-01</strain>
    </source>
</reference>
<comment type="caution">
    <text evidence="2">The sequence shown here is derived from an EMBL/GenBank/DDBJ whole genome shotgun (WGS) entry which is preliminary data.</text>
</comment>
<dbReference type="Gene3D" id="1.10.287.1060">
    <property type="entry name" value="ESAT-6-like"/>
    <property type="match status" value="1"/>
</dbReference>
<dbReference type="EMBL" id="VWRN01000045">
    <property type="protein sequence ID" value="KAA6120721.1"/>
    <property type="molecule type" value="Genomic_DNA"/>
</dbReference>
<keyword evidence="3" id="KW-1185">Reference proteome</keyword>
<evidence type="ECO:0000313" key="2">
    <source>
        <dbReference type="EMBL" id="KAA6120721.1"/>
    </source>
</evidence>
<protein>
    <recommendedName>
        <fullName evidence="4">Type III secretion protein</fullName>
    </recommendedName>
</protein>
<dbReference type="Proteomes" id="UP000324324">
    <property type="component" value="Unassembled WGS sequence"/>
</dbReference>